<dbReference type="AlphaFoldDB" id="A0A178VSM1"/>
<feature type="region of interest" description="Disordered" evidence="6">
    <location>
        <begin position="457"/>
        <end position="478"/>
    </location>
</feature>
<sequence>MAITAYDALTERQKAPKVLLINDFAISSSSSSPPFFNLAATFRDNIRSFLREYAEIEDYTIDGATVSTIFLGSQANGVVFPLYIIEQQISDSSPNPLCDFCRCFGWGHHYVTKRKYHMIIPNRDEWNEPLKRESLKLSSHLMHGLIHCNGFGHLLCINTDLDDPNHLSGDQIMDFWDRLCSTLHTRKISLDDTSKKGAMDLRLLHGVAYGRPWFGKWDYMFSHGSFGVKKDLYWRAILTLSSIEVDKILEELSGTSKGRVMKKIIDFYRGSTESPLATLSDLLRFMLGFISKAPIERKTAMALVAMSLDHVSYPTLRADENTEVCTSPDQESDDNGYESGRDTVLDDHNTTTSGIKPPQYYSFDDLSRREHSRWPGRRLNDAAQAVLKVFKERNSTISRQDLREAVRSSIGDTGLIDFLLKHIDKVLIGDQIVQRSTNPKSRMLQFSLRTINSRVQEQKRKKKRKVKPQETSECTSTTPGLSPYDDILYLYQNLLLTYPDSDLYSEASQVILKCKSFVKEWSYQEQNHLTVSCQVLPNHEELLRDFTRLLPPGDLVAVPENATIRELKSAAEKVLRDTYCITETFEVLEIRNRYLEKLDDNVSLKSQGNTEFMVKGFGLDIGTELRYEGGFDDWTVDCKCGARDDDGERMVACDACKVWHHTLCNSIEDDEAVPSVFLCNMCYGDSLRSKKRNLSIR</sequence>
<evidence type="ECO:0000259" key="7">
    <source>
        <dbReference type="SMART" id="SM00249"/>
    </source>
</evidence>
<dbReference type="Proteomes" id="UP000426265">
    <property type="component" value="Unassembled WGS sequence"/>
</dbReference>
<evidence type="ECO:0000256" key="1">
    <source>
        <dbReference type="ARBA" id="ARBA00022723"/>
    </source>
</evidence>
<dbReference type="Gene3D" id="3.30.40.10">
    <property type="entry name" value="Zinc/RING finger domain, C3HC4 (zinc finger)"/>
    <property type="match status" value="1"/>
</dbReference>
<dbReference type="InterPro" id="IPR059080">
    <property type="entry name" value="WHD_PTC1"/>
</dbReference>
<dbReference type="PANTHER" id="PTHR46201:SF7">
    <property type="entry name" value="BINDING PROTEIN, PUTATIVE-RELATED"/>
    <property type="match status" value="1"/>
</dbReference>
<dbReference type="SUPFAM" id="SSF57903">
    <property type="entry name" value="FYVE/PHD zinc finger"/>
    <property type="match status" value="1"/>
</dbReference>
<dbReference type="Pfam" id="PF00628">
    <property type="entry name" value="PHD"/>
    <property type="match status" value="1"/>
</dbReference>
<dbReference type="InterPro" id="IPR019786">
    <property type="entry name" value="Zinc_finger_PHD-type_CS"/>
</dbReference>
<evidence type="ECO:0000256" key="3">
    <source>
        <dbReference type="ARBA" id="ARBA00022833"/>
    </source>
</evidence>
<dbReference type="InterPro" id="IPR019787">
    <property type="entry name" value="Znf_PHD-finger"/>
</dbReference>
<dbReference type="GO" id="GO:0008270">
    <property type="term" value="F:zinc ion binding"/>
    <property type="evidence" value="ECO:0007669"/>
    <property type="project" value="UniProtKB-KW"/>
</dbReference>
<evidence type="ECO:0000313" key="12">
    <source>
        <dbReference type="Proteomes" id="UP000426265"/>
    </source>
</evidence>
<reference evidence="9" key="2">
    <citation type="submission" date="2016-03" db="EMBL/GenBank/DDBJ databases">
        <title>Full-length assembly of Arabidopsis thaliana Ler reveals the complement of translocations and inversions.</title>
        <authorList>
            <person name="Zapata L."/>
            <person name="Schneeberger K."/>
            <person name="Ossowski S."/>
        </authorList>
    </citation>
    <scope>NUCLEOTIDE SEQUENCE [LARGE SCALE GENOMIC DNA]</scope>
    <source>
        <tissue evidence="9">Leaf</tissue>
    </source>
</reference>
<dbReference type="Proteomes" id="UP000078284">
    <property type="component" value="Chromosome 2"/>
</dbReference>
<dbReference type="PROSITE" id="PS01359">
    <property type="entry name" value="ZF_PHD_1"/>
    <property type="match status" value="1"/>
</dbReference>
<dbReference type="InterPro" id="IPR013083">
    <property type="entry name" value="Znf_RING/FYVE/PHD"/>
</dbReference>
<dbReference type="Pfam" id="PF25874">
    <property type="entry name" value="WHD_plant_repro"/>
    <property type="match status" value="1"/>
</dbReference>
<feature type="domain" description="Zinc finger PHD-type" evidence="7">
    <location>
        <begin position="637"/>
        <end position="683"/>
    </location>
</feature>
<accession>A0A5S9WWE8</accession>
<dbReference type="SMART" id="SM00249">
    <property type="entry name" value="PHD"/>
    <property type="match status" value="1"/>
</dbReference>
<dbReference type="Pfam" id="PF25565">
    <property type="entry name" value="Ubiquitin_At1g33420"/>
    <property type="match status" value="1"/>
</dbReference>
<feature type="compositionally biased region" description="Basic and acidic residues" evidence="6">
    <location>
        <begin position="339"/>
        <end position="349"/>
    </location>
</feature>
<reference evidence="11" key="1">
    <citation type="journal article" date="2016" name="Proc. Natl. Acad. Sci. U.S.A.">
        <title>Chromosome-level assembly of Arabidopsis thaliana Ler reveals the extent of translocation and inversion polymorphisms.</title>
        <authorList>
            <person name="Zapata L."/>
            <person name="Ding J."/>
            <person name="Willing E.M."/>
            <person name="Hartwig B."/>
            <person name="Bezdan D."/>
            <person name="Jiao W.B."/>
            <person name="Patel V."/>
            <person name="Velikkakam James G."/>
            <person name="Koornneef M."/>
            <person name="Ossowski S."/>
            <person name="Schneeberger K."/>
        </authorList>
    </citation>
    <scope>NUCLEOTIDE SEQUENCE [LARGE SCALE GENOMIC DNA]</scope>
    <source>
        <strain evidence="11">cv. Landsberg erecta</strain>
    </source>
</reference>
<dbReference type="EMBL" id="CACRSJ010000105">
    <property type="protein sequence ID" value="VYS51761.1"/>
    <property type="molecule type" value="Genomic_DNA"/>
</dbReference>
<keyword evidence="3" id="KW-0862">Zinc</keyword>
<dbReference type="EMBL" id="LUHQ01000002">
    <property type="protein sequence ID" value="OAP09437.1"/>
    <property type="molecule type" value="Genomic_DNA"/>
</dbReference>
<dbReference type="InterPro" id="IPR058054">
    <property type="entry name" value="Znf_MS1-like"/>
</dbReference>
<evidence type="ECO:0000256" key="5">
    <source>
        <dbReference type="ARBA" id="ARBA00023163"/>
    </source>
</evidence>
<name>A0A178VSM1_ARATH</name>
<gene>
    <name evidence="9" type="ordered locus">AXX17_At2g00800</name>
    <name evidence="10" type="ORF">AN1_LOCUS7228</name>
    <name evidence="8" type="ORF">C24_LOCUS7111</name>
</gene>
<protein>
    <recommendedName>
        <fullName evidence="7">Zinc finger PHD-type domain-containing protein</fullName>
    </recommendedName>
</protein>
<evidence type="ECO:0000256" key="6">
    <source>
        <dbReference type="SAM" id="MobiDB-lite"/>
    </source>
</evidence>
<evidence type="ECO:0000313" key="10">
    <source>
        <dbReference type="EMBL" id="VYS51761.1"/>
    </source>
</evidence>
<evidence type="ECO:0000313" key="9">
    <source>
        <dbReference type="EMBL" id="OAP09437.1"/>
    </source>
</evidence>
<evidence type="ECO:0000256" key="4">
    <source>
        <dbReference type="ARBA" id="ARBA00023015"/>
    </source>
</evidence>
<dbReference type="ExpressionAtlas" id="A0A178VSM1">
    <property type="expression patterns" value="baseline and differential"/>
</dbReference>
<evidence type="ECO:0000313" key="11">
    <source>
        <dbReference type="Proteomes" id="UP000078284"/>
    </source>
</evidence>
<keyword evidence="5" id="KW-0804">Transcription</keyword>
<accession>A0A178VSM1</accession>
<evidence type="ECO:0000313" key="8">
    <source>
        <dbReference type="EMBL" id="CAA0353846.1"/>
    </source>
</evidence>
<organism evidence="9 11">
    <name type="scientific">Arabidopsis thaliana</name>
    <name type="common">Mouse-ear cress</name>
    <dbReference type="NCBI Taxonomy" id="3702"/>
    <lineage>
        <taxon>Eukaryota</taxon>
        <taxon>Viridiplantae</taxon>
        <taxon>Streptophyta</taxon>
        <taxon>Embryophyta</taxon>
        <taxon>Tracheophyta</taxon>
        <taxon>Spermatophyta</taxon>
        <taxon>Magnoliopsida</taxon>
        <taxon>eudicotyledons</taxon>
        <taxon>Gunneridae</taxon>
        <taxon>Pentapetalae</taxon>
        <taxon>rosids</taxon>
        <taxon>malvids</taxon>
        <taxon>Brassicales</taxon>
        <taxon>Brassicaceae</taxon>
        <taxon>Camelineae</taxon>
        <taxon>Arabidopsis</taxon>
    </lineage>
</organism>
<keyword evidence="2" id="KW-0863">Zinc-finger</keyword>
<dbReference type="EMBL" id="CACSHJ010000088">
    <property type="protein sequence ID" value="CAA0353846.1"/>
    <property type="molecule type" value="Genomic_DNA"/>
</dbReference>
<keyword evidence="4" id="KW-0805">Transcription regulation</keyword>
<dbReference type="Proteomes" id="UP000434276">
    <property type="component" value="Unassembled WGS sequence"/>
</dbReference>
<dbReference type="InterPro" id="IPR001965">
    <property type="entry name" value="Znf_PHD"/>
</dbReference>
<proteinExistence type="predicted"/>
<dbReference type="PANTHER" id="PTHR46201">
    <property type="entry name" value="PHD FINGER PROTEIN MALE MEIOCYTE DEATH 1-RELATED"/>
    <property type="match status" value="1"/>
</dbReference>
<dbReference type="CDD" id="cd15556">
    <property type="entry name" value="PHD_MMD1_like"/>
    <property type="match status" value="1"/>
</dbReference>
<evidence type="ECO:0000256" key="2">
    <source>
        <dbReference type="ARBA" id="ARBA00022771"/>
    </source>
</evidence>
<evidence type="ECO:0000313" key="13">
    <source>
        <dbReference type="Proteomes" id="UP000434276"/>
    </source>
</evidence>
<dbReference type="InterPro" id="IPR057765">
    <property type="entry name" value="MS1-like_ubiquitin"/>
</dbReference>
<keyword evidence="1" id="KW-0479">Metal-binding</keyword>
<feature type="region of interest" description="Disordered" evidence="6">
    <location>
        <begin position="320"/>
        <end position="351"/>
    </location>
</feature>
<dbReference type="OrthoDB" id="436852at2759"/>
<dbReference type="InterPro" id="IPR011011">
    <property type="entry name" value="Znf_FYVE_PHD"/>
</dbReference>
<reference evidence="10 12" key="3">
    <citation type="submission" date="2019-11" db="EMBL/GenBank/DDBJ databases">
        <authorList>
            <person name="Jiao W.-B."/>
            <person name="Schneeberger K."/>
        </authorList>
    </citation>
    <scope>NUCLEOTIDE SEQUENCE [LARGE SCALE GENOMIC DNA]</scope>
    <source>
        <strain evidence="12">cv. An-1</strain>
        <strain evidence="13">cv. C24</strain>
    </source>
</reference>